<dbReference type="SMART" id="SM00614">
    <property type="entry name" value="ZnF_BED"/>
    <property type="match status" value="1"/>
</dbReference>
<dbReference type="GO" id="GO:0008270">
    <property type="term" value="F:zinc ion binding"/>
    <property type="evidence" value="ECO:0007669"/>
    <property type="project" value="UniProtKB-KW"/>
</dbReference>
<dbReference type="Pfam" id="PF14372">
    <property type="entry name" value="hAT-like_RNase-H"/>
    <property type="match status" value="1"/>
</dbReference>
<proteinExistence type="predicted"/>
<keyword evidence="4 10" id="KW-0863">Zinc-finger</keyword>
<dbReference type="InterPro" id="IPR003656">
    <property type="entry name" value="Znf_BED"/>
</dbReference>
<keyword evidence="7" id="KW-0238">DNA-binding</keyword>
<comment type="subunit">
    <text evidence="2">Homodimer.</text>
</comment>
<dbReference type="Pfam" id="PF02892">
    <property type="entry name" value="zf-BED"/>
    <property type="match status" value="1"/>
</dbReference>
<keyword evidence="9" id="KW-0539">Nucleus</keyword>
<dbReference type="PROSITE" id="PS50808">
    <property type="entry name" value="ZF_BED"/>
    <property type="match status" value="1"/>
</dbReference>
<evidence type="ECO:0000256" key="10">
    <source>
        <dbReference type="PROSITE-ProRule" id="PRU00027"/>
    </source>
</evidence>
<dbReference type="GO" id="GO:0046983">
    <property type="term" value="F:protein dimerization activity"/>
    <property type="evidence" value="ECO:0007669"/>
    <property type="project" value="InterPro"/>
</dbReference>
<evidence type="ECO:0000256" key="2">
    <source>
        <dbReference type="ARBA" id="ARBA00011738"/>
    </source>
</evidence>
<dbReference type="GO" id="GO:0003677">
    <property type="term" value="F:DNA binding"/>
    <property type="evidence" value="ECO:0007669"/>
    <property type="project" value="UniProtKB-KW"/>
</dbReference>
<keyword evidence="11" id="KW-0175">Coiled coil</keyword>
<feature type="compositionally biased region" description="Polar residues" evidence="12">
    <location>
        <begin position="1"/>
        <end position="19"/>
    </location>
</feature>
<protein>
    <recommendedName>
        <fullName evidence="13">BED-type domain-containing protein</fullName>
    </recommendedName>
</protein>
<name>A0A0D2NRW7_GOSRA</name>
<evidence type="ECO:0000313" key="15">
    <source>
        <dbReference type="Proteomes" id="UP000032304"/>
    </source>
</evidence>
<evidence type="ECO:0000256" key="1">
    <source>
        <dbReference type="ARBA" id="ARBA00004123"/>
    </source>
</evidence>
<feature type="region of interest" description="Disordered" evidence="12">
    <location>
        <begin position="1"/>
        <end position="43"/>
    </location>
</feature>
<dbReference type="PANTHER" id="PTHR46481">
    <property type="entry name" value="ZINC FINGER BED DOMAIN-CONTAINING PROTEIN 4"/>
    <property type="match status" value="1"/>
</dbReference>
<dbReference type="AlphaFoldDB" id="A0A0D2NRW7"/>
<dbReference type="GO" id="GO:0005634">
    <property type="term" value="C:nucleus"/>
    <property type="evidence" value="ECO:0007669"/>
    <property type="project" value="UniProtKB-SubCell"/>
</dbReference>
<dbReference type="SUPFAM" id="SSF53098">
    <property type="entry name" value="Ribonuclease H-like"/>
    <property type="match status" value="1"/>
</dbReference>
<evidence type="ECO:0000256" key="7">
    <source>
        <dbReference type="ARBA" id="ARBA00023125"/>
    </source>
</evidence>
<dbReference type="PANTHER" id="PTHR46481:SF7">
    <property type="entry name" value="ZINC FINGER BED DOMAIN-CONTAINING PROTEIN RICESLEEPER 2-LIKE"/>
    <property type="match status" value="1"/>
</dbReference>
<dbReference type="Pfam" id="PF05699">
    <property type="entry name" value="Dimer_Tnp_hAT"/>
    <property type="match status" value="1"/>
</dbReference>
<keyword evidence="6" id="KW-0805">Transcription regulation</keyword>
<feature type="domain" description="BED-type" evidence="13">
    <location>
        <begin position="41"/>
        <end position="97"/>
    </location>
</feature>
<sequence length="698" mass="80504">MSTEPTSIEGSVTPASIDSENLGVGASIQTKGTTGKRKAPPQRSEVWSHFTKFINSEGASKAKCNYCEKEFCCDMKKNGTGSLKYHIGSCKKNPSNVVDTSQGQLVLPRKGVEGGEGNLSTWRFDQEACRKGLAQMILIDELPFKFVESEGFKKFMFVACPRFHIPSRTTMTRDVYQLYLDERVKIKKLLRSSCSRVCLTIDTWTSLQRVNYLCITAHFIDNDWKLNKKILNFCPISSYKGESIGMLIEKCLLNWGIDKLFTVTVDNASSNDVAIGYLRKKFNPRGGLVQNGKYLHMICMARIVNLIVVEGLKEMNKSVERVRGAVRYVRQSPARLQKFKECVVVEKIECKKMLCLDVCTRWNSTYLMLDTAQNFERAFERFEEQDTNFRAELERGEGWPSVDDWDNVRKLKEFLEHFYEVTLRISGTSYVTSNNFFDELSEIDILLRDAQLNSNIDFNVMAIKMKEKYDKYRGDIDKMNLLMFVACDLDPRQKLKYLEFALSEMSSFEKACEMMKKLKESLYELFDEYKPPLHSTCSQSSSSVSTHVSIGEPQQKMKRRMQALCKKRELEICGEDKTSELDKYLAEANEEFVEDFDILLWWKVNSPRFPTLSKIARDVLAIPVSTVASESAFSTGGRVLDQFRNWIRRSSSQEDINKIEEQIQELDKIENGLMQMEIFWRDEMDIVWKDEMDINGEC</sequence>
<dbReference type="Proteomes" id="UP000032304">
    <property type="component" value="Chromosome 2"/>
</dbReference>
<evidence type="ECO:0000256" key="8">
    <source>
        <dbReference type="ARBA" id="ARBA00023163"/>
    </source>
</evidence>
<dbReference type="InterPro" id="IPR012337">
    <property type="entry name" value="RNaseH-like_sf"/>
</dbReference>
<keyword evidence="15" id="KW-1185">Reference proteome</keyword>
<evidence type="ECO:0000256" key="5">
    <source>
        <dbReference type="ARBA" id="ARBA00022833"/>
    </source>
</evidence>
<dbReference type="SUPFAM" id="SSF140996">
    <property type="entry name" value="Hermes dimerisation domain"/>
    <property type="match status" value="1"/>
</dbReference>
<accession>A0A0D2NRW7</accession>
<evidence type="ECO:0000313" key="14">
    <source>
        <dbReference type="EMBL" id="KJB16483.1"/>
    </source>
</evidence>
<comment type="subcellular location">
    <subcellularLocation>
        <location evidence="1">Nucleus</location>
    </subcellularLocation>
</comment>
<keyword evidence="8" id="KW-0804">Transcription</keyword>
<keyword evidence="3" id="KW-0479">Metal-binding</keyword>
<evidence type="ECO:0000256" key="4">
    <source>
        <dbReference type="ARBA" id="ARBA00022771"/>
    </source>
</evidence>
<dbReference type="InterPro" id="IPR008906">
    <property type="entry name" value="HATC_C_dom"/>
</dbReference>
<dbReference type="eggNOG" id="KOG1121">
    <property type="taxonomic scope" value="Eukaryota"/>
</dbReference>
<evidence type="ECO:0000256" key="11">
    <source>
        <dbReference type="SAM" id="Coils"/>
    </source>
</evidence>
<dbReference type="EMBL" id="CM001741">
    <property type="protein sequence ID" value="KJB16483.1"/>
    <property type="molecule type" value="Genomic_DNA"/>
</dbReference>
<organism evidence="14 15">
    <name type="scientific">Gossypium raimondii</name>
    <name type="common">Peruvian cotton</name>
    <name type="synonym">Gossypium klotzschianum subsp. raimondii</name>
    <dbReference type="NCBI Taxonomy" id="29730"/>
    <lineage>
        <taxon>Eukaryota</taxon>
        <taxon>Viridiplantae</taxon>
        <taxon>Streptophyta</taxon>
        <taxon>Embryophyta</taxon>
        <taxon>Tracheophyta</taxon>
        <taxon>Spermatophyta</taxon>
        <taxon>Magnoliopsida</taxon>
        <taxon>eudicotyledons</taxon>
        <taxon>Gunneridae</taxon>
        <taxon>Pentapetalae</taxon>
        <taxon>rosids</taxon>
        <taxon>malvids</taxon>
        <taxon>Malvales</taxon>
        <taxon>Malvaceae</taxon>
        <taxon>Malvoideae</taxon>
        <taxon>Gossypium</taxon>
    </lineage>
</organism>
<evidence type="ECO:0000256" key="12">
    <source>
        <dbReference type="SAM" id="MobiDB-lite"/>
    </source>
</evidence>
<gene>
    <name evidence="14" type="ORF">B456_002G232100</name>
</gene>
<feature type="coiled-coil region" evidence="11">
    <location>
        <begin position="649"/>
        <end position="676"/>
    </location>
</feature>
<reference evidence="14 15" key="1">
    <citation type="journal article" date="2012" name="Nature">
        <title>Repeated polyploidization of Gossypium genomes and the evolution of spinnable cotton fibres.</title>
        <authorList>
            <person name="Paterson A.H."/>
            <person name="Wendel J.F."/>
            <person name="Gundlach H."/>
            <person name="Guo H."/>
            <person name="Jenkins J."/>
            <person name="Jin D."/>
            <person name="Llewellyn D."/>
            <person name="Showmaker K.C."/>
            <person name="Shu S."/>
            <person name="Udall J."/>
            <person name="Yoo M.J."/>
            <person name="Byers R."/>
            <person name="Chen W."/>
            <person name="Doron-Faigenboim A."/>
            <person name="Duke M.V."/>
            <person name="Gong L."/>
            <person name="Grimwood J."/>
            <person name="Grover C."/>
            <person name="Grupp K."/>
            <person name="Hu G."/>
            <person name="Lee T.H."/>
            <person name="Li J."/>
            <person name="Lin L."/>
            <person name="Liu T."/>
            <person name="Marler B.S."/>
            <person name="Page J.T."/>
            <person name="Roberts A.W."/>
            <person name="Romanel E."/>
            <person name="Sanders W.S."/>
            <person name="Szadkowski E."/>
            <person name="Tan X."/>
            <person name="Tang H."/>
            <person name="Xu C."/>
            <person name="Wang J."/>
            <person name="Wang Z."/>
            <person name="Zhang D."/>
            <person name="Zhang L."/>
            <person name="Ashrafi H."/>
            <person name="Bedon F."/>
            <person name="Bowers J.E."/>
            <person name="Brubaker C.L."/>
            <person name="Chee P.W."/>
            <person name="Das S."/>
            <person name="Gingle A.R."/>
            <person name="Haigler C.H."/>
            <person name="Harker D."/>
            <person name="Hoffmann L.V."/>
            <person name="Hovav R."/>
            <person name="Jones D.C."/>
            <person name="Lemke C."/>
            <person name="Mansoor S."/>
            <person name="ur Rahman M."/>
            <person name="Rainville L.N."/>
            <person name="Rambani A."/>
            <person name="Reddy U.K."/>
            <person name="Rong J.K."/>
            <person name="Saranga Y."/>
            <person name="Scheffler B.E."/>
            <person name="Scheffler J.A."/>
            <person name="Stelly D.M."/>
            <person name="Triplett B.A."/>
            <person name="Van Deynze A."/>
            <person name="Vaslin M.F."/>
            <person name="Waghmare V.N."/>
            <person name="Walford S.A."/>
            <person name="Wright R.J."/>
            <person name="Zaki E.A."/>
            <person name="Zhang T."/>
            <person name="Dennis E.S."/>
            <person name="Mayer K.F."/>
            <person name="Peterson D.G."/>
            <person name="Rokhsar D.S."/>
            <person name="Wang X."/>
            <person name="Schmutz J."/>
        </authorList>
    </citation>
    <scope>NUCLEOTIDE SEQUENCE [LARGE SCALE GENOMIC DNA]</scope>
</reference>
<evidence type="ECO:0000256" key="6">
    <source>
        <dbReference type="ARBA" id="ARBA00023015"/>
    </source>
</evidence>
<evidence type="ECO:0000256" key="9">
    <source>
        <dbReference type="ARBA" id="ARBA00023242"/>
    </source>
</evidence>
<evidence type="ECO:0000256" key="3">
    <source>
        <dbReference type="ARBA" id="ARBA00022723"/>
    </source>
</evidence>
<keyword evidence="5" id="KW-0862">Zinc</keyword>
<dbReference type="OMA" id="ICMARIV"/>
<dbReference type="InterPro" id="IPR025525">
    <property type="entry name" value="hAT-like_transposase_RNase-H"/>
</dbReference>
<evidence type="ECO:0000259" key="13">
    <source>
        <dbReference type="PROSITE" id="PS50808"/>
    </source>
</evidence>
<dbReference type="Gramene" id="KJB16483">
    <property type="protein sequence ID" value="KJB16483"/>
    <property type="gene ID" value="B456_002G232100"/>
</dbReference>
<dbReference type="InterPro" id="IPR052035">
    <property type="entry name" value="ZnF_BED_domain_contain"/>
</dbReference>